<dbReference type="EMBL" id="ML987189">
    <property type="protein sequence ID" value="KAF2255945.1"/>
    <property type="molecule type" value="Genomic_DNA"/>
</dbReference>
<proteinExistence type="predicted"/>
<sequence>MSKKNLPTWLPRAIPVVLLFPVTRAAMLLLVLAVWEIVAKYRSGVARATEGADDALRRAVAAAEKAGEHIREAKGLEWQAMQLAAAEVNQNRTVMSGATIRAAEGVKTEVEGMVKEARSLEATAEKVRKLVEKAKAVAEEGDLDTADEMVVNVEKLLAKVVRGEQEVGEKVEVLKGKLWKISLGHGSG</sequence>
<keyword evidence="3" id="KW-1185">Reference proteome</keyword>
<dbReference type="AlphaFoldDB" id="A0A6A6IZE9"/>
<evidence type="ECO:0000313" key="2">
    <source>
        <dbReference type="EMBL" id="KAF2255945.1"/>
    </source>
</evidence>
<keyword evidence="1" id="KW-0812">Transmembrane</keyword>
<keyword evidence="1" id="KW-0472">Membrane</keyword>
<evidence type="ECO:0000256" key="1">
    <source>
        <dbReference type="SAM" id="Phobius"/>
    </source>
</evidence>
<feature type="transmembrane region" description="Helical" evidence="1">
    <location>
        <begin position="12"/>
        <end position="35"/>
    </location>
</feature>
<organism evidence="2 3">
    <name type="scientific">Trematosphaeria pertusa</name>
    <dbReference type="NCBI Taxonomy" id="390896"/>
    <lineage>
        <taxon>Eukaryota</taxon>
        <taxon>Fungi</taxon>
        <taxon>Dikarya</taxon>
        <taxon>Ascomycota</taxon>
        <taxon>Pezizomycotina</taxon>
        <taxon>Dothideomycetes</taxon>
        <taxon>Pleosporomycetidae</taxon>
        <taxon>Pleosporales</taxon>
        <taxon>Massarineae</taxon>
        <taxon>Trematosphaeriaceae</taxon>
        <taxon>Trematosphaeria</taxon>
    </lineage>
</organism>
<accession>A0A6A6IZE9</accession>
<name>A0A6A6IZE9_9PLEO</name>
<reference evidence="2" key="1">
    <citation type="journal article" date="2020" name="Stud. Mycol.">
        <title>101 Dothideomycetes genomes: a test case for predicting lifestyles and emergence of pathogens.</title>
        <authorList>
            <person name="Haridas S."/>
            <person name="Albert R."/>
            <person name="Binder M."/>
            <person name="Bloem J."/>
            <person name="Labutti K."/>
            <person name="Salamov A."/>
            <person name="Andreopoulos B."/>
            <person name="Baker S."/>
            <person name="Barry K."/>
            <person name="Bills G."/>
            <person name="Bluhm B."/>
            <person name="Cannon C."/>
            <person name="Castanera R."/>
            <person name="Culley D."/>
            <person name="Daum C."/>
            <person name="Ezra D."/>
            <person name="Gonzalez J."/>
            <person name="Henrissat B."/>
            <person name="Kuo A."/>
            <person name="Liang C."/>
            <person name="Lipzen A."/>
            <person name="Lutzoni F."/>
            <person name="Magnuson J."/>
            <person name="Mondo S."/>
            <person name="Nolan M."/>
            <person name="Ohm R."/>
            <person name="Pangilinan J."/>
            <person name="Park H.-J."/>
            <person name="Ramirez L."/>
            <person name="Alfaro M."/>
            <person name="Sun H."/>
            <person name="Tritt A."/>
            <person name="Yoshinaga Y."/>
            <person name="Zwiers L.-H."/>
            <person name="Turgeon B."/>
            <person name="Goodwin S."/>
            <person name="Spatafora J."/>
            <person name="Crous P."/>
            <person name="Grigoriev I."/>
        </authorList>
    </citation>
    <scope>NUCLEOTIDE SEQUENCE</scope>
    <source>
        <strain evidence="2">CBS 122368</strain>
    </source>
</reference>
<dbReference type="RefSeq" id="XP_033690949.1">
    <property type="nucleotide sequence ID" value="XM_033832455.1"/>
</dbReference>
<dbReference type="GeneID" id="54585785"/>
<protein>
    <submittedName>
        <fullName evidence="2">Uncharacterized protein</fullName>
    </submittedName>
</protein>
<evidence type="ECO:0000313" key="3">
    <source>
        <dbReference type="Proteomes" id="UP000800094"/>
    </source>
</evidence>
<gene>
    <name evidence="2" type="ORF">BU26DRAFT_557428</name>
</gene>
<dbReference type="Proteomes" id="UP000800094">
    <property type="component" value="Unassembled WGS sequence"/>
</dbReference>
<keyword evidence="1" id="KW-1133">Transmembrane helix</keyword>
<dbReference type="OrthoDB" id="3940760at2759"/>